<dbReference type="OrthoDB" id="477744at2"/>
<gene>
    <name evidence="6" type="ORF">NIES2119_28595</name>
</gene>
<keyword evidence="3" id="KW-0408">Iron</keyword>
<dbReference type="Gene3D" id="2.102.10.10">
    <property type="entry name" value="Rieske [2Fe-2S] iron-sulphur domain"/>
    <property type="match status" value="1"/>
</dbReference>
<dbReference type="RefSeq" id="WP_073596892.1">
    <property type="nucleotide sequence ID" value="NZ_MRCE01000049.1"/>
</dbReference>
<sequence>MTVILPGAPWLIAHKSMLGINQPKKITLNGQDYVIWQNQTGEVSAIDNVCPHLQAPLSEGWVCQERNTIVCPFHAIEFDGKGRLYKEGKPNTQPLTKSLDLIMQGDYIWTYGGFVPKLPIPDLIPKIEQEYELIGVCGEKSIQADFLSTLMVNYDYNHQNGTHKEMFQITSCDVKGYETNGYYAKVQQEIKRADNSWQEILQNPALLIIPKLLNNTLEYTFPSTTALFATAPVGNIVQTHILYPETTNRTKTFVLFYGKLKNPLVKFFFKKSLLETGAKIVEQDSKAVEYLYPREKPKLRLPNEEIMYDAEKLYRNW</sequence>
<dbReference type="STRING" id="454136.NIES2119_28595"/>
<name>A0A1U7I5L0_9CYAN</name>
<accession>A0A1U7I5L0</accession>
<evidence type="ECO:0000256" key="4">
    <source>
        <dbReference type="ARBA" id="ARBA00023014"/>
    </source>
</evidence>
<proteinExistence type="predicted"/>
<evidence type="ECO:0000256" key="2">
    <source>
        <dbReference type="ARBA" id="ARBA00022723"/>
    </source>
</evidence>
<dbReference type="GO" id="GO:0016705">
    <property type="term" value="F:oxidoreductase activity, acting on paired donors, with incorporation or reduction of molecular oxygen"/>
    <property type="evidence" value="ECO:0007669"/>
    <property type="project" value="UniProtKB-ARBA"/>
</dbReference>
<dbReference type="PANTHER" id="PTHR21266:SF57">
    <property type="entry name" value="3-CHLOROBENZOATE-3,4-DIOXYGENASE"/>
    <property type="match status" value="1"/>
</dbReference>
<keyword evidence="1" id="KW-0001">2Fe-2S</keyword>
<protein>
    <submittedName>
        <fullName evidence="6">Rieske (2Fe-2S) protein</fullName>
    </submittedName>
</protein>
<dbReference type="InterPro" id="IPR036922">
    <property type="entry name" value="Rieske_2Fe-2S_sf"/>
</dbReference>
<keyword evidence="4" id="KW-0411">Iron-sulfur</keyword>
<evidence type="ECO:0000259" key="5">
    <source>
        <dbReference type="PROSITE" id="PS51296"/>
    </source>
</evidence>
<dbReference type="PANTHER" id="PTHR21266">
    <property type="entry name" value="IRON-SULFUR DOMAIN CONTAINING PROTEIN"/>
    <property type="match status" value="1"/>
</dbReference>
<evidence type="ECO:0000313" key="6">
    <source>
        <dbReference type="EMBL" id="OKH31565.1"/>
    </source>
</evidence>
<dbReference type="Pfam" id="PF00355">
    <property type="entry name" value="Rieske"/>
    <property type="match status" value="1"/>
</dbReference>
<reference evidence="6 7" key="1">
    <citation type="submission" date="2016-11" db="EMBL/GenBank/DDBJ databases">
        <title>Draft Genome Sequences of Nine Cyanobacterial Strains from Diverse Habitats.</title>
        <authorList>
            <person name="Zhu T."/>
            <person name="Hou S."/>
            <person name="Lu X."/>
            <person name="Hess W.R."/>
        </authorList>
    </citation>
    <scope>NUCLEOTIDE SEQUENCE [LARGE SCALE GENOMIC DNA]</scope>
    <source>
        <strain evidence="6 7">IAM M-71</strain>
    </source>
</reference>
<dbReference type="InterPro" id="IPR017941">
    <property type="entry name" value="Rieske_2Fe-2S"/>
</dbReference>
<dbReference type="SUPFAM" id="SSF50022">
    <property type="entry name" value="ISP domain"/>
    <property type="match status" value="1"/>
</dbReference>
<evidence type="ECO:0000256" key="1">
    <source>
        <dbReference type="ARBA" id="ARBA00022714"/>
    </source>
</evidence>
<dbReference type="GO" id="GO:0004497">
    <property type="term" value="F:monooxygenase activity"/>
    <property type="evidence" value="ECO:0007669"/>
    <property type="project" value="UniProtKB-ARBA"/>
</dbReference>
<dbReference type="PROSITE" id="PS51296">
    <property type="entry name" value="RIESKE"/>
    <property type="match status" value="1"/>
</dbReference>
<comment type="caution">
    <text evidence="6">The sequence shown here is derived from an EMBL/GenBank/DDBJ whole genome shotgun (WGS) entry which is preliminary data.</text>
</comment>
<dbReference type="EMBL" id="MRCE01000049">
    <property type="protein sequence ID" value="OKH31565.1"/>
    <property type="molecule type" value="Genomic_DNA"/>
</dbReference>
<evidence type="ECO:0000256" key="3">
    <source>
        <dbReference type="ARBA" id="ARBA00023004"/>
    </source>
</evidence>
<dbReference type="GO" id="GO:0046872">
    <property type="term" value="F:metal ion binding"/>
    <property type="evidence" value="ECO:0007669"/>
    <property type="project" value="UniProtKB-KW"/>
</dbReference>
<dbReference type="AlphaFoldDB" id="A0A1U7I5L0"/>
<dbReference type="GO" id="GO:0051537">
    <property type="term" value="F:2 iron, 2 sulfur cluster binding"/>
    <property type="evidence" value="ECO:0007669"/>
    <property type="project" value="UniProtKB-KW"/>
</dbReference>
<dbReference type="InterPro" id="IPR050584">
    <property type="entry name" value="Cholesterol_7-desaturase"/>
</dbReference>
<dbReference type="Proteomes" id="UP000185860">
    <property type="component" value="Unassembled WGS sequence"/>
</dbReference>
<organism evidence="6 7">
    <name type="scientific">[Phormidium ambiguum] IAM M-71</name>
    <dbReference type="NCBI Taxonomy" id="454136"/>
    <lineage>
        <taxon>Bacteria</taxon>
        <taxon>Bacillati</taxon>
        <taxon>Cyanobacteriota</taxon>
        <taxon>Cyanophyceae</taxon>
        <taxon>Oscillatoriophycideae</taxon>
        <taxon>Aerosakkonematales</taxon>
        <taxon>Aerosakkonemataceae</taxon>
        <taxon>Floridanema</taxon>
    </lineage>
</organism>
<keyword evidence="2" id="KW-0479">Metal-binding</keyword>
<evidence type="ECO:0000313" key="7">
    <source>
        <dbReference type="Proteomes" id="UP000185860"/>
    </source>
</evidence>
<feature type="domain" description="Rieske" evidence="5">
    <location>
        <begin position="10"/>
        <end position="110"/>
    </location>
</feature>